<accession>A0ABY7VNU5</accession>
<gene>
    <name evidence="2" type="ORF">PQO03_08780</name>
</gene>
<dbReference type="RefSeq" id="WP_274149607.1">
    <property type="nucleotide sequence ID" value="NZ_CP117811.1"/>
</dbReference>
<feature type="chain" id="PRO_5046290011" evidence="1">
    <location>
        <begin position="18"/>
        <end position="345"/>
    </location>
</feature>
<organism evidence="2 3">
    <name type="scientific">Lentisphaera profundi</name>
    <dbReference type="NCBI Taxonomy" id="1658616"/>
    <lineage>
        <taxon>Bacteria</taxon>
        <taxon>Pseudomonadati</taxon>
        <taxon>Lentisphaerota</taxon>
        <taxon>Lentisphaeria</taxon>
        <taxon>Lentisphaerales</taxon>
        <taxon>Lentisphaeraceae</taxon>
        <taxon>Lentisphaera</taxon>
    </lineage>
</organism>
<dbReference type="SUPFAM" id="SSF49899">
    <property type="entry name" value="Concanavalin A-like lectins/glucanases"/>
    <property type="match status" value="1"/>
</dbReference>
<sequence>MIKILIYLLTFTGLLHAAEPTKLEQVQTIYTTSIEKYKQVLKDQNLINSQSTYDALKLRAIAYQKAGQLEPLIALRNFLDFYKSTDLVKLKSSTLPAVKEALTKLAKANNESLQKYNSSLIQLKKSYKAALQKRVKLYTQKDKIEIALSFQAELEKMNGSQFQTTKSKNIKPVNTLKKIVPKNIKPVVSKKSPTLSPNAIKLKLGDKLGANKTPKIVNKNITILATINTSEAHGIIIAHGGSSEGYALYLRDEKLIWAVRRRKILQELVSEKSIAKGKDIRIIATISRGLISLNINGVTISAKGLGPASHPVDGLQVGNDPAYQVGKYKTKKFSGSIKELVLDIK</sequence>
<proteinExistence type="predicted"/>
<dbReference type="InterPro" id="IPR013320">
    <property type="entry name" value="ConA-like_dom_sf"/>
</dbReference>
<name>A0ABY7VNU5_9BACT</name>
<evidence type="ECO:0000256" key="1">
    <source>
        <dbReference type="SAM" id="SignalP"/>
    </source>
</evidence>
<dbReference type="Proteomes" id="UP001214250">
    <property type="component" value="Chromosome 1"/>
</dbReference>
<reference evidence="2 3" key="1">
    <citation type="submission" date="2023-02" db="EMBL/GenBank/DDBJ databases">
        <title>Genome sequence of Lentisphaera profundi SAORIC-696.</title>
        <authorList>
            <person name="Kim e."/>
            <person name="Cho J.-C."/>
            <person name="Choi A."/>
            <person name="Kang I."/>
        </authorList>
    </citation>
    <scope>NUCLEOTIDE SEQUENCE [LARGE SCALE GENOMIC DNA]</scope>
    <source>
        <strain evidence="2 3">SAORIC-696</strain>
    </source>
</reference>
<evidence type="ECO:0000313" key="3">
    <source>
        <dbReference type="Proteomes" id="UP001214250"/>
    </source>
</evidence>
<dbReference type="Gene3D" id="2.60.120.200">
    <property type="match status" value="1"/>
</dbReference>
<keyword evidence="1" id="KW-0732">Signal</keyword>
<dbReference type="EMBL" id="CP117811">
    <property type="protein sequence ID" value="WDE95808.1"/>
    <property type="molecule type" value="Genomic_DNA"/>
</dbReference>
<feature type="signal peptide" evidence="1">
    <location>
        <begin position="1"/>
        <end position="17"/>
    </location>
</feature>
<evidence type="ECO:0000313" key="2">
    <source>
        <dbReference type="EMBL" id="WDE95808.1"/>
    </source>
</evidence>
<keyword evidence="3" id="KW-1185">Reference proteome</keyword>
<protein>
    <submittedName>
        <fullName evidence="2">Uncharacterized protein</fullName>
    </submittedName>
</protein>